<name>A0A6H5HNE0_9HEMI</name>
<organism evidence="2 3">
    <name type="scientific">Nesidiocoris tenuis</name>
    <dbReference type="NCBI Taxonomy" id="355587"/>
    <lineage>
        <taxon>Eukaryota</taxon>
        <taxon>Metazoa</taxon>
        <taxon>Ecdysozoa</taxon>
        <taxon>Arthropoda</taxon>
        <taxon>Hexapoda</taxon>
        <taxon>Insecta</taxon>
        <taxon>Pterygota</taxon>
        <taxon>Neoptera</taxon>
        <taxon>Paraneoptera</taxon>
        <taxon>Hemiptera</taxon>
        <taxon>Heteroptera</taxon>
        <taxon>Panheteroptera</taxon>
        <taxon>Cimicomorpha</taxon>
        <taxon>Miridae</taxon>
        <taxon>Dicyphina</taxon>
        <taxon>Nesidiocoris</taxon>
    </lineage>
</organism>
<feature type="region of interest" description="Disordered" evidence="1">
    <location>
        <begin position="1"/>
        <end position="21"/>
    </location>
</feature>
<reference evidence="2 3" key="1">
    <citation type="submission" date="2020-02" db="EMBL/GenBank/DDBJ databases">
        <authorList>
            <person name="Ferguson B K."/>
        </authorList>
    </citation>
    <scope>NUCLEOTIDE SEQUENCE [LARGE SCALE GENOMIC DNA]</scope>
</reference>
<feature type="region of interest" description="Disordered" evidence="1">
    <location>
        <begin position="52"/>
        <end position="78"/>
    </location>
</feature>
<feature type="compositionally biased region" description="Basic residues" evidence="1">
    <location>
        <begin position="1127"/>
        <end position="1136"/>
    </location>
</feature>
<gene>
    <name evidence="2" type="ORF">NTEN_LOCUS23129</name>
</gene>
<dbReference type="PANTHER" id="PTHR45749:SF21">
    <property type="entry name" value="DUF4371 DOMAIN-CONTAINING PROTEIN"/>
    <property type="match status" value="1"/>
</dbReference>
<proteinExistence type="predicted"/>
<evidence type="ECO:0000256" key="1">
    <source>
        <dbReference type="SAM" id="MobiDB-lite"/>
    </source>
</evidence>
<evidence type="ECO:0008006" key="4">
    <source>
        <dbReference type="Google" id="ProtNLM"/>
    </source>
</evidence>
<dbReference type="Proteomes" id="UP000479000">
    <property type="component" value="Unassembled WGS sequence"/>
</dbReference>
<feature type="region of interest" description="Disordered" evidence="1">
    <location>
        <begin position="1063"/>
        <end position="1147"/>
    </location>
</feature>
<keyword evidence="3" id="KW-1185">Reference proteome</keyword>
<accession>A0A6H5HNE0</accession>
<dbReference type="OrthoDB" id="6621996at2759"/>
<evidence type="ECO:0000313" key="2">
    <source>
        <dbReference type="EMBL" id="CAB0019417.1"/>
    </source>
</evidence>
<evidence type="ECO:0000313" key="3">
    <source>
        <dbReference type="Proteomes" id="UP000479000"/>
    </source>
</evidence>
<sequence>MATKRELVDDEIQSSQQKKLALDPSICKPEDDENLINDIFNIDIVKEDVDSENVDGKTNQDICKDPLQPDSTEDTASTSPTYAIIKIEPHFPFREMFSIPASVPSTSNELTVTMDPEHSQTQTADEFSIMDSQPGPSELLTSTVPAEEIDSSSVDPDVMAAELQVMIKYPSHSVPSHHKRKANSLRCVVESLLEFPFASEKWSDLERQELIKHGKPEIKLSDFEISTRSEEFTMPDNFLRKVHWMTGCLKLQILVCWPCLIAGDAGPWATGFSPTAQLMQESIHHNSTDAHLTNVETVVNLTKHYLLIAQPNQVSTTQAKSKNYDLIEKLITHPFSQGSGLSKRRIILNGKPTPEIPDFKYAHFQKNRTYVRSFNMEHYSNIPWLTGSATQKKLFCWPCVLFNQQGTWGKTGFNNLSNLSATVARHEVTLDHLTASVLLKAHEARLRNEQPVVSKQHVQNQQHLLKCLTDAVCYVKTCGPIHSQDDYLELMEFMGRTDPKVDALLVGHKAEINNYAQHLSIAIEEYLKAGLNQELDKATFVSLIFGEVPSKDDTTHIAFIVRYVNEGGVIKERFVTYITILPETSSADIIRDVSKLIVNLQIAPRVVGYTCDGCFTNYVDMTEFHLEIKKLCSHSYFFPHKDFTLMHTVEQALSRIVEVRDFFHLLSKINRFSIRQKSALLEIDKELAEKLSKETNRIFDLVLILAKNYAAILRLFKTVANKVKSWSNRDILEARTFVDMLLTIQCRFKIILLQEVMPALTKLSDDFRSDLKFHRWGVSTMQFYSDVLAIKNAGWSGILSRAITLNGETEVCVDEAISNNFVVWFEQTIDIITQMALDRSSELDFFAYYDIVCNEKYRPKKESTVLKISVLAEKFRPIMSFWPSLDPRRLIGFLNFALWEGHIVGVTLLHKFNTIRSQRLVDTLPDLYTFLKLIFTIPMVRMDDVSAIKQLRKYAKERHQLDVRDTFLWTQREQLAVIFDGKTNDDSRNDYKGTRIKPASLAGAARRIAVLGRTASAKHKYKYVKTVTGRNRQGLMTTKKVDKVETGCCWKWIRSKESLRLQPGLKKDRPTARRLQGAPSSIPFPSDTSWPKKELYAPRLRRANRVETLTTPTPVHPEPRPLSPSERRRKRKKKSYKPYPTESIESQGVRSCREKQFLWISIVIHDYDSNARMALRKFSFDAPNKEVRQELKKKWKNIKDTYGKHLKCSKMKVVQTRKNYKHWQWAQEMEYFRPYLACSKSTIDDDGMETDDDENDELMDNNLVSDVNGVELVEVTPLTNMADYEYESSTDATDYTTVGKLNRNEVCHKTKVEPVDRIFQGYAQMVKTFSVERQAYIKLKIAELMSVQEVEHHKEQQAANSDVNNANLQLKMEEGKPES</sequence>
<dbReference type="PANTHER" id="PTHR45749">
    <property type="match status" value="1"/>
</dbReference>
<protein>
    <recommendedName>
        <fullName evidence="4">DUF4371 domain-containing protein</fullName>
    </recommendedName>
</protein>
<dbReference type="EMBL" id="CADCXU010033951">
    <property type="protein sequence ID" value="CAB0019417.1"/>
    <property type="molecule type" value="Genomic_DNA"/>
</dbReference>